<feature type="domain" description="Proteinase inhibitor I42 chagasin" evidence="3">
    <location>
        <begin position="53"/>
        <end position="143"/>
    </location>
</feature>
<gene>
    <name evidence="4" type="ORF">S06H3_01912</name>
</gene>
<dbReference type="PANTHER" id="PTHR36530">
    <property type="entry name" value="INHIBITOR OF CYSTEINE PEPTIDASE"/>
    <property type="match status" value="1"/>
</dbReference>
<organism evidence="4">
    <name type="scientific">marine sediment metagenome</name>
    <dbReference type="NCBI Taxonomy" id="412755"/>
    <lineage>
        <taxon>unclassified sequences</taxon>
        <taxon>metagenomes</taxon>
        <taxon>ecological metagenomes</taxon>
    </lineage>
</organism>
<dbReference type="SUPFAM" id="SSF141066">
    <property type="entry name" value="ICP-like"/>
    <property type="match status" value="1"/>
</dbReference>
<dbReference type="GO" id="GO:0004869">
    <property type="term" value="F:cysteine-type endopeptidase inhibitor activity"/>
    <property type="evidence" value="ECO:0007669"/>
    <property type="project" value="UniProtKB-KW"/>
</dbReference>
<keyword evidence="2" id="KW-0789">Thiol protease inhibitor</keyword>
<dbReference type="AlphaFoldDB" id="X1JYZ5"/>
<evidence type="ECO:0000256" key="1">
    <source>
        <dbReference type="ARBA" id="ARBA00022690"/>
    </source>
</evidence>
<dbReference type="PROSITE" id="PS51257">
    <property type="entry name" value="PROKAR_LIPOPROTEIN"/>
    <property type="match status" value="1"/>
</dbReference>
<dbReference type="EMBL" id="BARV01000517">
    <property type="protein sequence ID" value="GAH99392.1"/>
    <property type="molecule type" value="Genomic_DNA"/>
</dbReference>
<dbReference type="InterPro" id="IPR018990">
    <property type="entry name" value="Prot_inh_I42_chagasin"/>
</dbReference>
<accession>X1JYZ5</accession>
<protein>
    <recommendedName>
        <fullName evidence="3">Proteinase inhibitor I42 chagasin domain-containing protein</fullName>
    </recommendedName>
</protein>
<sequence length="146" mass="16001">MKSKLTIVFIITAISTLLFACSPASKQVSVEVSCDDFIKLPPEERAISKEIEVPVDSSFTVTLCSNPSTGFQWSETAQISDQAVLQLVDHKFVPPEKTGVEGAPGQETWTFKALEKGTSIISMEYSRPWEGGEKGAWTFNLTVVVK</sequence>
<dbReference type="PANTHER" id="PTHR36530:SF1">
    <property type="entry name" value="AMOEBIASIN-1"/>
    <property type="match status" value="1"/>
</dbReference>
<dbReference type="Pfam" id="PF09394">
    <property type="entry name" value="Inhibitor_I42"/>
    <property type="match status" value="1"/>
</dbReference>
<dbReference type="InterPro" id="IPR036331">
    <property type="entry name" value="Chagasin-like_sf"/>
</dbReference>
<keyword evidence="1" id="KW-0646">Protease inhibitor</keyword>
<proteinExistence type="predicted"/>
<evidence type="ECO:0000313" key="4">
    <source>
        <dbReference type="EMBL" id="GAH99392.1"/>
    </source>
</evidence>
<evidence type="ECO:0000256" key="2">
    <source>
        <dbReference type="ARBA" id="ARBA00022704"/>
    </source>
</evidence>
<comment type="caution">
    <text evidence="4">The sequence shown here is derived from an EMBL/GenBank/DDBJ whole genome shotgun (WGS) entry which is preliminary data.</text>
</comment>
<dbReference type="InterPro" id="IPR052781">
    <property type="entry name" value="Cys_protease_inhibitor_I42"/>
</dbReference>
<evidence type="ECO:0000259" key="3">
    <source>
        <dbReference type="Pfam" id="PF09394"/>
    </source>
</evidence>
<reference evidence="4" key="1">
    <citation type="journal article" date="2014" name="Front. Microbiol.">
        <title>High frequency of phylogenetically diverse reductive dehalogenase-homologous genes in deep subseafloor sedimentary metagenomes.</title>
        <authorList>
            <person name="Kawai M."/>
            <person name="Futagami T."/>
            <person name="Toyoda A."/>
            <person name="Takaki Y."/>
            <person name="Nishi S."/>
            <person name="Hori S."/>
            <person name="Arai W."/>
            <person name="Tsubouchi T."/>
            <person name="Morono Y."/>
            <person name="Uchiyama I."/>
            <person name="Ito T."/>
            <person name="Fujiyama A."/>
            <person name="Inagaki F."/>
            <person name="Takami H."/>
        </authorList>
    </citation>
    <scope>NUCLEOTIDE SEQUENCE</scope>
    <source>
        <strain evidence="4">Expedition CK06-06</strain>
    </source>
</reference>
<name>X1JYZ5_9ZZZZ</name>
<dbReference type="Gene3D" id="2.60.40.2020">
    <property type="match status" value="1"/>
</dbReference>